<keyword evidence="3 6" id="KW-1133">Transmembrane helix</keyword>
<dbReference type="GO" id="GO:0016020">
    <property type="term" value="C:membrane"/>
    <property type="evidence" value="ECO:0007669"/>
    <property type="project" value="UniProtKB-SubCell"/>
</dbReference>
<organism evidence="8 9">
    <name type="scientific">Pricia antarctica</name>
    <dbReference type="NCBI Taxonomy" id="641691"/>
    <lineage>
        <taxon>Bacteria</taxon>
        <taxon>Pseudomonadati</taxon>
        <taxon>Bacteroidota</taxon>
        <taxon>Flavobacteriia</taxon>
        <taxon>Flavobacteriales</taxon>
        <taxon>Flavobacteriaceae</taxon>
        <taxon>Pricia</taxon>
    </lineage>
</organism>
<reference evidence="8 9" key="1">
    <citation type="submission" date="2016-10" db="EMBL/GenBank/DDBJ databases">
        <authorList>
            <person name="de Groot N.N."/>
        </authorList>
    </citation>
    <scope>NUCLEOTIDE SEQUENCE [LARGE SCALE GENOMIC DNA]</scope>
    <source>
        <strain evidence="8 9">DSM 23421</strain>
    </source>
</reference>
<feature type="region of interest" description="Disordered" evidence="5">
    <location>
        <begin position="1"/>
        <end position="45"/>
    </location>
</feature>
<feature type="transmembrane region" description="Helical" evidence="6">
    <location>
        <begin position="109"/>
        <end position="141"/>
    </location>
</feature>
<proteinExistence type="predicted"/>
<dbReference type="EMBL" id="FNAO01000001">
    <property type="protein sequence ID" value="SDD59673.1"/>
    <property type="molecule type" value="Genomic_DNA"/>
</dbReference>
<dbReference type="STRING" id="641691.SAMN05421636_101151"/>
<keyword evidence="4 6" id="KW-0472">Membrane</keyword>
<comment type="subcellular location">
    <subcellularLocation>
        <location evidence="1">Membrane</location>
        <topology evidence="1">Multi-pass membrane protein</topology>
    </subcellularLocation>
</comment>
<feature type="domain" description="TM2" evidence="7">
    <location>
        <begin position="80"/>
        <end position="123"/>
    </location>
</feature>
<keyword evidence="9" id="KW-1185">Reference proteome</keyword>
<evidence type="ECO:0000256" key="3">
    <source>
        <dbReference type="ARBA" id="ARBA00022989"/>
    </source>
</evidence>
<evidence type="ECO:0000256" key="4">
    <source>
        <dbReference type="ARBA" id="ARBA00023136"/>
    </source>
</evidence>
<evidence type="ECO:0000313" key="8">
    <source>
        <dbReference type="EMBL" id="SDD59673.1"/>
    </source>
</evidence>
<accession>A0A1G6W1T4</accession>
<dbReference type="AlphaFoldDB" id="A0A1G6W1T4"/>
<name>A0A1G6W1T4_9FLAO</name>
<dbReference type="InterPro" id="IPR007829">
    <property type="entry name" value="TM2"/>
</dbReference>
<sequence length="166" mass="18122">MSDEDKKFGEGSEGSFDKDHKKSSEFGEKAQSEFEKAKESTKQFSEDTKKVANGFGEGAKKTANEFSEGAKEAFAGGSKENKKILAGILAIVLGSLGIHKFILGYQKEGIILLVATVIGYVLMCVGIGFFFVMATGLVGLIEGIIYLTKTDEEFYNTYQVGKKPWF</sequence>
<keyword evidence="2 6" id="KW-0812">Transmembrane</keyword>
<evidence type="ECO:0000256" key="2">
    <source>
        <dbReference type="ARBA" id="ARBA00022692"/>
    </source>
</evidence>
<feature type="transmembrane region" description="Helical" evidence="6">
    <location>
        <begin position="84"/>
        <end position="103"/>
    </location>
</feature>
<dbReference type="Pfam" id="PF05154">
    <property type="entry name" value="TM2"/>
    <property type="match status" value="1"/>
</dbReference>
<dbReference type="Proteomes" id="UP000199109">
    <property type="component" value="Unassembled WGS sequence"/>
</dbReference>
<evidence type="ECO:0000256" key="1">
    <source>
        <dbReference type="ARBA" id="ARBA00004141"/>
    </source>
</evidence>
<evidence type="ECO:0000256" key="6">
    <source>
        <dbReference type="SAM" id="Phobius"/>
    </source>
</evidence>
<evidence type="ECO:0000313" key="9">
    <source>
        <dbReference type="Proteomes" id="UP000199109"/>
    </source>
</evidence>
<evidence type="ECO:0000259" key="7">
    <source>
        <dbReference type="Pfam" id="PF05154"/>
    </source>
</evidence>
<gene>
    <name evidence="8" type="ORF">SAMN05421636_101151</name>
</gene>
<dbReference type="RefSeq" id="WP_091864742.1">
    <property type="nucleotide sequence ID" value="NZ_FNAO01000001.1"/>
</dbReference>
<protein>
    <submittedName>
        <fullName evidence="8">TM2 domain-containing membrane protein YozV</fullName>
    </submittedName>
</protein>
<dbReference type="OrthoDB" id="9816361at2"/>
<evidence type="ECO:0000256" key="5">
    <source>
        <dbReference type="SAM" id="MobiDB-lite"/>
    </source>
</evidence>